<comment type="caution">
    <text evidence="1">The sequence shown here is derived from an EMBL/GenBank/DDBJ whole genome shotgun (WGS) entry which is preliminary data.</text>
</comment>
<dbReference type="Proteomes" id="UP001465976">
    <property type="component" value="Unassembled WGS sequence"/>
</dbReference>
<name>A0ABR3F2C1_9AGAR</name>
<evidence type="ECO:0000313" key="1">
    <source>
        <dbReference type="EMBL" id="KAL0569361.1"/>
    </source>
</evidence>
<accession>A0ABR3F2C1</accession>
<evidence type="ECO:0000313" key="2">
    <source>
        <dbReference type="Proteomes" id="UP001465976"/>
    </source>
</evidence>
<sequence>MSYKGKSYAAPAPYVSPQQIRMPPGHFPWQTGAHEYQNIDSALLPPGATCYLPAHPSQRDVTPQEVLRRIQPPHAQPAFAQDLRPVEYLSRNPNHSGSPFEKPINFAVGGVPGPYLPRLAKGLDEVDRPDDTILEYTGWSQTSVAFDFPGIRTPPKSRITIKENKRCITRQQFAIAVAQELLLWVETGEGDPSCAQSSVLAERWRLGNVKSDQLRLIAVNYYGQFWVPVFAVDVAEF</sequence>
<reference evidence="1 2" key="1">
    <citation type="submission" date="2024-02" db="EMBL/GenBank/DDBJ databases">
        <title>A draft genome for the cacao thread blight pathogen Marasmius crinis-equi.</title>
        <authorList>
            <person name="Cohen S.P."/>
            <person name="Baruah I.K."/>
            <person name="Amoako-Attah I."/>
            <person name="Bukari Y."/>
            <person name="Meinhardt L.W."/>
            <person name="Bailey B.A."/>
        </authorList>
    </citation>
    <scope>NUCLEOTIDE SEQUENCE [LARGE SCALE GENOMIC DNA]</scope>
    <source>
        <strain evidence="1 2">GH-76</strain>
    </source>
</reference>
<gene>
    <name evidence="1" type="ORF">V5O48_012612</name>
</gene>
<organism evidence="1 2">
    <name type="scientific">Marasmius crinis-equi</name>
    <dbReference type="NCBI Taxonomy" id="585013"/>
    <lineage>
        <taxon>Eukaryota</taxon>
        <taxon>Fungi</taxon>
        <taxon>Dikarya</taxon>
        <taxon>Basidiomycota</taxon>
        <taxon>Agaricomycotina</taxon>
        <taxon>Agaricomycetes</taxon>
        <taxon>Agaricomycetidae</taxon>
        <taxon>Agaricales</taxon>
        <taxon>Marasmiineae</taxon>
        <taxon>Marasmiaceae</taxon>
        <taxon>Marasmius</taxon>
    </lineage>
</organism>
<dbReference type="EMBL" id="JBAHYK010001135">
    <property type="protein sequence ID" value="KAL0569361.1"/>
    <property type="molecule type" value="Genomic_DNA"/>
</dbReference>
<protein>
    <submittedName>
        <fullName evidence="1">Uncharacterized protein</fullName>
    </submittedName>
</protein>
<keyword evidence="2" id="KW-1185">Reference proteome</keyword>
<proteinExistence type="predicted"/>